<keyword evidence="2" id="KW-1185">Reference proteome</keyword>
<organism evidence="1 2">
    <name type="scientific">Tenacibaculum dicentrarchi</name>
    <dbReference type="NCBI Taxonomy" id="669041"/>
    <lineage>
        <taxon>Bacteria</taxon>
        <taxon>Pseudomonadati</taxon>
        <taxon>Bacteroidota</taxon>
        <taxon>Flavobacteriia</taxon>
        <taxon>Flavobacteriales</taxon>
        <taxon>Flavobacteriaceae</taxon>
        <taxon>Tenacibaculum</taxon>
    </lineage>
</organism>
<proteinExistence type="predicted"/>
<evidence type="ECO:0000313" key="2">
    <source>
        <dbReference type="Proteomes" id="UP001497514"/>
    </source>
</evidence>
<evidence type="ECO:0008006" key="3">
    <source>
        <dbReference type="Google" id="ProtNLM"/>
    </source>
</evidence>
<evidence type="ECO:0000313" key="1">
    <source>
        <dbReference type="EMBL" id="CAL2083519.1"/>
    </source>
</evidence>
<sequence length="308" mass="36282">MLGISQMEDVNYFFVRKLILRTFNQIQLLNMKQILKVLFFCLFTSNVIGQIQIKGNMSFPPIEYNAEKLEQTKQNIYYNYTYISNPKKTEKTKSSLTLLQIGQNWSKFVDFNTLKKDSIEEKFSYYKNLGAVELNKLLAIRAKIGFKKNIFKDLKNNSLTIQSKIYKKNYEYKEKKNSLNWQLVKGNKTILNYKVKKAIINYGGRKWIAWYTEEVPINLGPYVFGNLPGLILELYDDKKNFHFIAIGVDNKQKEIYKSIKKNTIETSKENFFKAERNFYEKPENFITGTIRGSANFKKIPYNPIEIID</sequence>
<dbReference type="EMBL" id="OZ038524">
    <property type="protein sequence ID" value="CAL2083519.1"/>
    <property type="molecule type" value="Genomic_DNA"/>
</dbReference>
<dbReference type="Pfam" id="PF22252">
    <property type="entry name" value="PNGase_F-II_N"/>
    <property type="match status" value="1"/>
</dbReference>
<reference evidence="1 2" key="1">
    <citation type="submission" date="2024-05" db="EMBL/GenBank/DDBJ databases">
        <authorList>
            <person name="Duchaud E."/>
        </authorList>
    </citation>
    <scope>NUCLEOTIDE SEQUENCE [LARGE SCALE GENOMIC DNA]</scope>
    <source>
        <strain evidence="1">Ena-SAMPLE-TAB-13-05-2024-13:56:06:370-140309</strain>
    </source>
</reference>
<accession>A0ABM9NYC0</accession>
<dbReference type="NCBIfam" id="TIGR01200">
    <property type="entry name" value="GLPGLI"/>
    <property type="match status" value="1"/>
</dbReference>
<gene>
    <name evidence="1" type="ORF">TD3509T_1550</name>
</gene>
<dbReference type="InterPro" id="IPR005901">
    <property type="entry name" value="GLPGLI"/>
</dbReference>
<protein>
    <recommendedName>
        <fullName evidence="3">GLPGLI family protein</fullName>
    </recommendedName>
</protein>
<name>A0ABM9NYC0_9FLAO</name>
<dbReference type="Proteomes" id="UP001497514">
    <property type="component" value="Chromosome"/>
</dbReference>